<proteinExistence type="predicted"/>
<protein>
    <submittedName>
        <fullName evidence="1">Uncharacterized protein</fullName>
    </submittedName>
</protein>
<sequence>MVSGLEGTFKDFKNNWSCGSLPEWIEHLGEVELTYKGTGECPTCGKSIKFEWTGKLRNGKTYPEPLCEECKTQ</sequence>
<reference evidence="1" key="1">
    <citation type="submission" date="2018-05" db="EMBL/GenBank/DDBJ databases">
        <authorList>
            <person name="Lanie J.A."/>
            <person name="Ng W.-L."/>
            <person name="Kazmierczak K.M."/>
            <person name="Andrzejewski T.M."/>
            <person name="Davidsen T.M."/>
            <person name="Wayne K.J."/>
            <person name="Tettelin H."/>
            <person name="Glass J.I."/>
            <person name="Rusch D."/>
            <person name="Podicherti R."/>
            <person name="Tsui H.-C.T."/>
            <person name="Winkler M.E."/>
        </authorList>
    </citation>
    <scope>NUCLEOTIDE SEQUENCE</scope>
</reference>
<dbReference type="AlphaFoldDB" id="A0A382SPI6"/>
<dbReference type="EMBL" id="UINC01130673">
    <property type="protein sequence ID" value="SVD11880.1"/>
    <property type="molecule type" value="Genomic_DNA"/>
</dbReference>
<gene>
    <name evidence="1" type="ORF">METZ01_LOCUS364734</name>
</gene>
<evidence type="ECO:0000313" key="1">
    <source>
        <dbReference type="EMBL" id="SVD11880.1"/>
    </source>
</evidence>
<name>A0A382SPI6_9ZZZZ</name>
<organism evidence="1">
    <name type="scientific">marine metagenome</name>
    <dbReference type="NCBI Taxonomy" id="408172"/>
    <lineage>
        <taxon>unclassified sequences</taxon>
        <taxon>metagenomes</taxon>
        <taxon>ecological metagenomes</taxon>
    </lineage>
</organism>
<accession>A0A382SPI6</accession>